<dbReference type="Pfam" id="PF00561">
    <property type="entry name" value="Abhydrolase_1"/>
    <property type="match status" value="1"/>
</dbReference>
<gene>
    <name evidence="3" type="ORF">GW587_21325</name>
</gene>
<dbReference type="PANTHER" id="PTHR10794">
    <property type="entry name" value="ABHYDROLASE DOMAIN-CONTAINING PROTEIN"/>
    <property type="match status" value="1"/>
</dbReference>
<sequence>MKYSAPFWLPGGHLQTIYPATAIARPAVRFRRERWDAPDGDFVDVDFVDGQPGQPFVVLFHGLEGSSDSHYARALMAAIAARGWSGAVPHFRGCSGEANRAPRFYHSGDAAEIDWIIRRLRAQRTDQGKFYAAGVSLGGNALLRWLGESQHQADFVDAACSVSAPLDLAQGGVSLSRGVNLIYTRMFLQTLKPKCVAKLKQFPGLFDLDALHAARDLYAFDNVVTAPLHGYRDTNDYWDRASAKHILNDITVPTLVLNAKNDPFLPGRHLPQRAASPVVLDYPATGGHVGFAVGGPPGKIDWLPQRLIHFMTTNARLEQHG</sequence>
<dbReference type="EMBL" id="JAADJT010000010">
    <property type="protein sequence ID" value="NGZ86792.1"/>
    <property type="molecule type" value="Genomic_DNA"/>
</dbReference>
<dbReference type="InterPro" id="IPR000073">
    <property type="entry name" value="AB_hydrolase_1"/>
</dbReference>
<dbReference type="Gene3D" id="3.40.50.1820">
    <property type="entry name" value="alpha/beta hydrolase"/>
    <property type="match status" value="1"/>
</dbReference>
<accession>A0ABX0FQR7</accession>
<organism evidence="3 4">
    <name type="scientific">Duganella aceris</name>
    <dbReference type="NCBI Taxonomy" id="2703883"/>
    <lineage>
        <taxon>Bacteria</taxon>
        <taxon>Pseudomonadati</taxon>
        <taxon>Pseudomonadota</taxon>
        <taxon>Betaproteobacteria</taxon>
        <taxon>Burkholderiales</taxon>
        <taxon>Oxalobacteraceae</taxon>
        <taxon>Telluria group</taxon>
        <taxon>Duganella</taxon>
    </lineage>
</organism>
<dbReference type="InterPro" id="IPR029058">
    <property type="entry name" value="AB_hydrolase_fold"/>
</dbReference>
<evidence type="ECO:0000256" key="1">
    <source>
        <dbReference type="ARBA" id="ARBA00010884"/>
    </source>
</evidence>
<dbReference type="RefSeq" id="WP_166106629.1">
    <property type="nucleotide sequence ID" value="NZ_JAADJT010000010.1"/>
</dbReference>
<dbReference type="GO" id="GO:0016787">
    <property type="term" value="F:hydrolase activity"/>
    <property type="evidence" value="ECO:0007669"/>
    <property type="project" value="UniProtKB-KW"/>
</dbReference>
<reference evidence="3 4" key="1">
    <citation type="submission" date="2020-01" db="EMBL/GenBank/DDBJ databases">
        <authorList>
            <person name="Lee S.D."/>
        </authorList>
    </citation>
    <scope>NUCLEOTIDE SEQUENCE [LARGE SCALE GENOMIC DNA]</scope>
    <source>
        <strain evidence="3 4">SAP-35</strain>
    </source>
</reference>
<dbReference type="InterPro" id="IPR012020">
    <property type="entry name" value="ABHD4"/>
</dbReference>
<evidence type="ECO:0000259" key="2">
    <source>
        <dbReference type="Pfam" id="PF00561"/>
    </source>
</evidence>
<dbReference type="SUPFAM" id="SSF53474">
    <property type="entry name" value="alpha/beta-Hydrolases"/>
    <property type="match status" value="1"/>
</dbReference>
<dbReference type="Proteomes" id="UP000666369">
    <property type="component" value="Unassembled WGS sequence"/>
</dbReference>
<dbReference type="PANTHER" id="PTHR10794:SF94">
    <property type="entry name" value="ESTERASE YHET-RELATED"/>
    <property type="match status" value="1"/>
</dbReference>
<evidence type="ECO:0000313" key="4">
    <source>
        <dbReference type="Proteomes" id="UP000666369"/>
    </source>
</evidence>
<comment type="similarity">
    <text evidence="1">Belongs to the AB hydrolase superfamily. AB hydrolase 4 family.</text>
</comment>
<feature type="domain" description="AB hydrolase-1" evidence="2">
    <location>
        <begin position="55"/>
        <end position="270"/>
    </location>
</feature>
<reference evidence="4" key="2">
    <citation type="submission" date="2023-07" db="EMBL/GenBank/DDBJ databases">
        <title>Duganella aceri sp. nov., isolated from tree sap.</title>
        <authorList>
            <person name="Kim I.S."/>
        </authorList>
    </citation>
    <scope>NUCLEOTIDE SEQUENCE [LARGE SCALE GENOMIC DNA]</scope>
    <source>
        <strain evidence="4">SAP-35</strain>
    </source>
</reference>
<comment type="caution">
    <text evidence="3">The sequence shown here is derived from an EMBL/GenBank/DDBJ whole genome shotgun (WGS) entry which is preliminary data.</text>
</comment>
<keyword evidence="4" id="KW-1185">Reference proteome</keyword>
<dbReference type="PIRSF" id="PIRSF005211">
    <property type="entry name" value="Ab_hydro_YheT"/>
    <property type="match status" value="1"/>
</dbReference>
<proteinExistence type="inferred from homology"/>
<protein>
    <submittedName>
        <fullName evidence="3">Alpha/beta fold hydrolase</fullName>
    </submittedName>
</protein>
<name>A0ABX0FQR7_9BURK</name>
<keyword evidence="3" id="KW-0378">Hydrolase</keyword>
<evidence type="ECO:0000313" key="3">
    <source>
        <dbReference type="EMBL" id="NGZ86792.1"/>
    </source>
</evidence>
<dbReference type="InterPro" id="IPR050960">
    <property type="entry name" value="AB_hydrolase_4_sf"/>
</dbReference>